<dbReference type="GO" id="GO:0008236">
    <property type="term" value="F:serine-type peptidase activity"/>
    <property type="evidence" value="ECO:0007669"/>
    <property type="project" value="UniProtKB-KW"/>
</dbReference>
<dbReference type="GO" id="GO:0006508">
    <property type="term" value="P:proteolysis"/>
    <property type="evidence" value="ECO:0007669"/>
    <property type="project" value="UniProtKB-KW"/>
</dbReference>
<keyword evidence="2 6" id="KW-0645">Protease</keyword>
<dbReference type="GO" id="GO:0030288">
    <property type="term" value="C:outer membrane-bounded periplasmic space"/>
    <property type="evidence" value="ECO:0007669"/>
    <property type="project" value="TreeGrafter"/>
</dbReference>
<dbReference type="PANTHER" id="PTHR32060">
    <property type="entry name" value="TAIL-SPECIFIC PROTEASE"/>
    <property type="match status" value="1"/>
</dbReference>
<dbReference type="InterPro" id="IPR055210">
    <property type="entry name" value="CtpA/B_N"/>
</dbReference>
<dbReference type="SUPFAM" id="SSF50156">
    <property type="entry name" value="PDZ domain-like"/>
    <property type="match status" value="1"/>
</dbReference>
<sequence length="509" mass="55074">MQDFAWPRENRADKNSEVIQLSKRARWVLCMALFLTCWMAGPPLAGASSAGAFEEILEYVHELHISSPQEEELYDGAINGLVDTLEDPYTVYMKPDELEEFSNSLQGTFVGVGIEVAPGYSYPSILRIIEGSPAENAGISAGDIIIKVDGNDIAEESLPNIVQKIRGPEGTRVRLTIRRDGRDDFDVELLRSSINLPSVQGELLDGGIGYINIDIFGSSTADDFEEALITLKQKGAEKLILDLRNDPGGYLQAAVQIAGDFVEKGRVVVSIVDSNNERQSYYTKGNMVAEGMPVAILVNGASASASEALAAALQDYGVGALIGDRTFGKGTVQTVIPLQAGGALKLTTANYHTPNDRVIDHTGLAPDIQVLTPELQLEAAKNWLNPPDKTTVILEDGGTEAIVNGSAVKLSQAPLQQGDTIYLPLRFVFEALGYRVDWQSSDGSVKVADTRSEALFYPGEDGRVLSGGQVVTEATPLLHKNEITYIPLSSLNFFNLKVEVDNGRITIEK</sequence>
<evidence type="ECO:0000256" key="2">
    <source>
        <dbReference type="ARBA" id="ARBA00022670"/>
    </source>
</evidence>
<dbReference type="InterPro" id="IPR005151">
    <property type="entry name" value="Tail-specific_protease"/>
</dbReference>
<dbReference type="InterPro" id="IPR036034">
    <property type="entry name" value="PDZ_sf"/>
</dbReference>
<dbReference type="CDD" id="cd06782">
    <property type="entry name" value="cpPDZ_CPP-like"/>
    <property type="match status" value="1"/>
</dbReference>
<gene>
    <name evidence="6" type="ORF">Psch_03189</name>
</gene>
<dbReference type="InterPro" id="IPR012854">
    <property type="entry name" value="Cu_amine_oxidase-like_N"/>
</dbReference>
<name>A0A4Y7RBE8_9FIRM</name>
<dbReference type="Gene3D" id="3.90.226.10">
    <property type="entry name" value="2-enoyl-CoA Hydratase, Chain A, domain 1"/>
    <property type="match status" value="1"/>
</dbReference>
<keyword evidence="7" id="KW-1185">Reference proteome</keyword>
<dbReference type="SMART" id="SM00228">
    <property type="entry name" value="PDZ"/>
    <property type="match status" value="1"/>
</dbReference>
<organism evidence="6 7">
    <name type="scientific">Pelotomaculum schinkii</name>
    <dbReference type="NCBI Taxonomy" id="78350"/>
    <lineage>
        <taxon>Bacteria</taxon>
        <taxon>Bacillati</taxon>
        <taxon>Bacillota</taxon>
        <taxon>Clostridia</taxon>
        <taxon>Eubacteriales</taxon>
        <taxon>Desulfotomaculaceae</taxon>
        <taxon>Pelotomaculum</taxon>
    </lineage>
</organism>
<dbReference type="Gene3D" id="3.30.750.44">
    <property type="match status" value="1"/>
</dbReference>
<proteinExistence type="inferred from homology"/>
<dbReference type="NCBIfam" id="TIGR00225">
    <property type="entry name" value="prc"/>
    <property type="match status" value="1"/>
</dbReference>
<dbReference type="InterPro" id="IPR001478">
    <property type="entry name" value="PDZ"/>
</dbReference>
<keyword evidence="3 6" id="KW-0378">Hydrolase</keyword>
<dbReference type="GO" id="GO:0004175">
    <property type="term" value="F:endopeptidase activity"/>
    <property type="evidence" value="ECO:0007669"/>
    <property type="project" value="TreeGrafter"/>
</dbReference>
<reference evidence="6 7" key="1">
    <citation type="journal article" date="2018" name="Environ. Microbiol.">
        <title>Novel energy conservation strategies and behaviour of Pelotomaculum schinkii driving syntrophic propionate catabolism.</title>
        <authorList>
            <person name="Hidalgo-Ahumada C.A.P."/>
            <person name="Nobu M.K."/>
            <person name="Narihiro T."/>
            <person name="Tamaki H."/>
            <person name="Liu W.T."/>
            <person name="Kamagata Y."/>
            <person name="Stams A.J.M."/>
            <person name="Imachi H."/>
            <person name="Sousa D.Z."/>
        </authorList>
    </citation>
    <scope>NUCLEOTIDE SEQUENCE [LARGE SCALE GENOMIC DNA]</scope>
    <source>
        <strain evidence="6 7">HH</strain>
    </source>
</reference>
<dbReference type="InterPro" id="IPR029045">
    <property type="entry name" value="ClpP/crotonase-like_dom_sf"/>
</dbReference>
<dbReference type="Gene3D" id="3.30.457.10">
    <property type="entry name" value="Copper amine oxidase-like, N-terminal domain"/>
    <property type="match status" value="1"/>
</dbReference>
<dbReference type="SUPFAM" id="SSF52096">
    <property type="entry name" value="ClpP/crotonase"/>
    <property type="match status" value="1"/>
</dbReference>
<dbReference type="InterPro" id="IPR004447">
    <property type="entry name" value="Peptidase_S41A"/>
</dbReference>
<dbReference type="AlphaFoldDB" id="A0A4Y7RBE8"/>
<dbReference type="InterPro" id="IPR036582">
    <property type="entry name" value="Mao_N_sf"/>
</dbReference>
<dbReference type="CDD" id="cd07560">
    <property type="entry name" value="Peptidase_S41_CPP"/>
    <property type="match status" value="1"/>
</dbReference>
<dbReference type="PANTHER" id="PTHR32060:SF30">
    <property type="entry name" value="CARBOXY-TERMINAL PROCESSING PROTEASE CTPA"/>
    <property type="match status" value="1"/>
</dbReference>
<evidence type="ECO:0000313" key="6">
    <source>
        <dbReference type="EMBL" id="TEB06146.1"/>
    </source>
</evidence>
<dbReference type="Pfam" id="PF03572">
    <property type="entry name" value="Peptidase_S41"/>
    <property type="match status" value="1"/>
</dbReference>
<dbReference type="EMBL" id="QFGA01000002">
    <property type="protein sequence ID" value="TEB06146.1"/>
    <property type="molecule type" value="Genomic_DNA"/>
</dbReference>
<dbReference type="SMART" id="SM00245">
    <property type="entry name" value="TSPc"/>
    <property type="match status" value="1"/>
</dbReference>
<evidence type="ECO:0000256" key="3">
    <source>
        <dbReference type="ARBA" id="ARBA00022801"/>
    </source>
</evidence>
<dbReference type="PROSITE" id="PS50106">
    <property type="entry name" value="PDZ"/>
    <property type="match status" value="1"/>
</dbReference>
<evidence type="ECO:0000313" key="7">
    <source>
        <dbReference type="Proteomes" id="UP000298324"/>
    </source>
</evidence>
<dbReference type="SUPFAM" id="SSF55383">
    <property type="entry name" value="Copper amine oxidase, domain N"/>
    <property type="match status" value="2"/>
</dbReference>
<dbReference type="FunFam" id="2.30.42.10:FF:000063">
    <property type="entry name" value="Peptidase, S41 family"/>
    <property type="match status" value="1"/>
</dbReference>
<dbReference type="InterPro" id="IPR041489">
    <property type="entry name" value="PDZ_6"/>
</dbReference>
<dbReference type="GO" id="GO:0007165">
    <property type="term" value="P:signal transduction"/>
    <property type="evidence" value="ECO:0007669"/>
    <property type="project" value="TreeGrafter"/>
</dbReference>
<accession>A0A4Y7RBE8</accession>
<evidence type="ECO:0000259" key="5">
    <source>
        <dbReference type="PROSITE" id="PS50106"/>
    </source>
</evidence>
<dbReference type="Proteomes" id="UP000298324">
    <property type="component" value="Unassembled WGS sequence"/>
</dbReference>
<dbReference type="EC" id="3.4.21.-" evidence="6"/>
<evidence type="ECO:0000256" key="4">
    <source>
        <dbReference type="ARBA" id="ARBA00022825"/>
    </source>
</evidence>
<dbReference type="Gene3D" id="2.30.42.10">
    <property type="match status" value="1"/>
</dbReference>
<comment type="caution">
    <text evidence="6">The sequence shown here is derived from an EMBL/GenBank/DDBJ whole genome shotgun (WGS) entry which is preliminary data.</text>
</comment>
<protein>
    <submittedName>
        <fullName evidence="6">Putative CtpA-like serine protease</fullName>
        <ecNumber evidence="6">3.4.21.-</ecNumber>
    </submittedName>
</protein>
<evidence type="ECO:0000256" key="1">
    <source>
        <dbReference type="ARBA" id="ARBA00009179"/>
    </source>
</evidence>
<dbReference type="Pfam" id="PF07833">
    <property type="entry name" value="Cu_amine_oxidN1"/>
    <property type="match status" value="1"/>
</dbReference>
<comment type="similarity">
    <text evidence="1">Belongs to the peptidase S41A family.</text>
</comment>
<feature type="domain" description="PDZ" evidence="5">
    <location>
        <begin position="98"/>
        <end position="180"/>
    </location>
</feature>
<keyword evidence="4" id="KW-0720">Serine protease</keyword>
<dbReference type="Pfam" id="PF17820">
    <property type="entry name" value="PDZ_6"/>
    <property type="match status" value="1"/>
</dbReference>
<dbReference type="Pfam" id="PF22694">
    <property type="entry name" value="CtpB_N-like"/>
    <property type="match status" value="1"/>
</dbReference>